<dbReference type="EMBL" id="AGYG01000009">
    <property type="protein sequence ID" value="ENZ41794.1"/>
    <property type="molecule type" value="Genomic_DNA"/>
</dbReference>
<evidence type="ECO:0000313" key="5">
    <source>
        <dbReference type="EMBL" id="ENZ41794.1"/>
    </source>
</evidence>
<name>R0B9V2_9FIRM</name>
<dbReference type="PANTHER" id="PTHR30408">
    <property type="entry name" value="TYPE-1 RESTRICTION ENZYME ECOKI SPECIFICITY PROTEIN"/>
    <property type="match status" value="1"/>
</dbReference>
<dbReference type="RefSeq" id="WP_002571441.1">
    <property type="nucleotide sequence ID" value="NZ_KB851149.1"/>
</dbReference>
<dbReference type="InterPro" id="IPR052021">
    <property type="entry name" value="Type-I_RS_S_subunit"/>
</dbReference>
<reference evidence="5 6" key="1">
    <citation type="submission" date="2013-01" db="EMBL/GenBank/DDBJ databases">
        <title>The Genome Sequence of Clostridium bolteae 90B8.</title>
        <authorList>
            <consortium name="The Broad Institute Genome Sequencing Platform"/>
            <person name="Earl A."/>
            <person name="Ward D."/>
            <person name="Feldgarden M."/>
            <person name="Gevers D."/>
            <person name="Courvalin P."/>
            <person name="Lambert T."/>
            <person name="Walker B."/>
            <person name="Young S.K."/>
            <person name="Zeng Q."/>
            <person name="Gargeya S."/>
            <person name="Fitzgerald M."/>
            <person name="Haas B."/>
            <person name="Abouelleil A."/>
            <person name="Alvarado L."/>
            <person name="Arachchi H.M."/>
            <person name="Berlin A.M."/>
            <person name="Chapman S.B."/>
            <person name="Dewar J."/>
            <person name="Goldberg J."/>
            <person name="Griggs A."/>
            <person name="Gujja S."/>
            <person name="Hansen M."/>
            <person name="Howarth C."/>
            <person name="Imamovic A."/>
            <person name="Larimer J."/>
            <person name="McCowan C."/>
            <person name="Murphy C."/>
            <person name="Neiman D."/>
            <person name="Pearson M."/>
            <person name="Priest M."/>
            <person name="Roberts A."/>
            <person name="Saif S."/>
            <person name="Shea T."/>
            <person name="Sisk P."/>
            <person name="Sykes S."/>
            <person name="Wortman J."/>
            <person name="Nusbaum C."/>
            <person name="Birren B."/>
        </authorList>
    </citation>
    <scope>NUCLEOTIDE SEQUENCE [LARGE SCALE GENOMIC DNA]</scope>
    <source>
        <strain evidence="5 6">90B8</strain>
    </source>
</reference>
<evidence type="ECO:0000256" key="2">
    <source>
        <dbReference type="ARBA" id="ARBA00022747"/>
    </source>
</evidence>
<evidence type="ECO:0000259" key="4">
    <source>
        <dbReference type="Pfam" id="PF01420"/>
    </source>
</evidence>
<dbReference type="CDD" id="cd17273">
    <property type="entry name" value="RMtype1_S_EcoJA69PI-TRD1-CR1_like"/>
    <property type="match status" value="1"/>
</dbReference>
<evidence type="ECO:0000313" key="6">
    <source>
        <dbReference type="Proteomes" id="UP000013041"/>
    </source>
</evidence>
<dbReference type="InterPro" id="IPR000055">
    <property type="entry name" value="Restrct_endonuc_typeI_TRD"/>
</dbReference>
<evidence type="ECO:0000256" key="1">
    <source>
        <dbReference type="ARBA" id="ARBA00010923"/>
    </source>
</evidence>
<dbReference type="PANTHER" id="PTHR30408:SF12">
    <property type="entry name" value="TYPE I RESTRICTION ENZYME MJAVIII SPECIFICITY SUBUNIT"/>
    <property type="match status" value="1"/>
</dbReference>
<dbReference type="SUPFAM" id="SSF116734">
    <property type="entry name" value="DNA methylase specificity domain"/>
    <property type="match status" value="2"/>
</dbReference>
<dbReference type="GO" id="GO:0003677">
    <property type="term" value="F:DNA binding"/>
    <property type="evidence" value="ECO:0007669"/>
    <property type="project" value="UniProtKB-KW"/>
</dbReference>
<dbReference type="HOGENOM" id="CLU_021095_2_1_9"/>
<evidence type="ECO:0000256" key="3">
    <source>
        <dbReference type="ARBA" id="ARBA00023125"/>
    </source>
</evidence>
<dbReference type="Gene3D" id="1.10.287.1120">
    <property type="entry name" value="Bipartite methylase S protein"/>
    <property type="match status" value="1"/>
</dbReference>
<dbReference type="InterPro" id="IPR044946">
    <property type="entry name" value="Restrct_endonuc_typeI_TRD_sf"/>
</dbReference>
<sequence length="417" mass="46542">MSYDLATVSEIIDEISMGPFGSNIKVECFVDEGIPVLNGSNVDTVKLREDSFRFVTREKADSLGKANAFRGDIVVTHRGTLGQIAIIPTDSKYQRYVISQSQFRMRCNLERVLPEFVVYYFHTREGQHQILSNKSQVGVPALARPTTTFQSLTLPLPSLAVQKKIIQILSCLDDKIELNNRINKNLEAQAQAIFKSWFVDFEPFQDGEFVDSELGQIPKGWEVGTIANLGDIVGGSTPSKAKPEYYTDKGIAWLTPKDLSIQKNKFIFHGETDITELGLKNSSARLMPKGTVLFSSRAPIGYMAIAGNEVSTNQGFKSIVPFSHIGTPYVYFYLKTNLERIESSASGSTFREVSGSTMKNITALIPCKNALIQFTQLCDTIFLQQQKLEQQNQTLSKLRDTLLPKLMSGEIQIPQEV</sequence>
<keyword evidence="3" id="KW-0238">DNA-binding</keyword>
<comment type="similarity">
    <text evidence="1">Belongs to the type-I restriction system S methylase family.</text>
</comment>
<keyword evidence="2" id="KW-0680">Restriction system</keyword>
<dbReference type="GO" id="GO:0009307">
    <property type="term" value="P:DNA restriction-modification system"/>
    <property type="evidence" value="ECO:0007669"/>
    <property type="project" value="UniProtKB-KW"/>
</dbReference>
<organism evidence="5 6">
    <name type="scientific">Enterocloster bolteae 90B8</name>
    <dbReference type="NCBI Taxonomy" id="997897"/>
    <lineage>
        <taxon>Bacteria</taxon>
        <taxon>Bacillati</taxon>
        <taxon>Bacillota</taxon>
        <taxon>Clostridia</taxon>
        <taxon>Lachnospirales</taxon>
        <taxon>Lachnospiraceae</taxon>
        <taxon>Enterocloster</taxon>
    </lineage>
</organism>
<dbReference type="AlphaFoldDB" id="R0B9V2"/>
<dbReference type="Gene3D" id="3.90.220.20">
    <property type="entry name" value="DNA methylase specificity domains"/>
    <property type="match status" value="2"/>
</dbReference>
<dbReference type="Proteomes" id="UP000013041">
    <property type="component" value="Unassembled WGS sequence"/>
</dbReference>
<feature type="domain" description="Type I restriction modification DNA specificity" evidence="4">
    <location>
        <begin position="44"/>
        <end position="187"/>
    </location>
</feature>
<dbReference type="Pfam" id="PF01420">
    <property type="entry name" value="Methylase_S"/>
    <property type="match status" value="2"/>
</dbReference>
<protein>
    <recommendedName>
        <fullName evidence="4">Type I restriction modification DNA specificity domain-containing protein</fullName>
    </recommendedName>
</protein>
<feature type="domain" description="Type I restriction modification DNA specificity" evidence="4">
    <location>
        <begin position="218"/>
        <end position="369"/>
    </location>
</feature>
<proteinExistence type="inferred from homology"/>
<comment type="caution">
    <text evidence="5">The sequence shown here is derived from an EMBL/GenBank/DDBJ whole genome shotgun (WGS) entry which is preliminary data.</text>
</comment>
<dbReference type="PATRIC" id="fig|997897.5.peg.1247"/>
<gene>
    <name evidence="5" type="ORF">HMPREF1097_01170</name>
</gene>
<accession>R0B9V2</accession>